<name>M5U532_9BACT</name>
<dbReference type="EMBL" id="ANOH01000152">
    <property type="protein sequence ID" value="EMI56374.1"/>
    <property type="molecule type" value="Genomic_DNA"/>
</dbReference>
<dbReference type="PATRIC" id="fig|1263870.3.peg.2312"/>
<dbReference type="Proteomes" id="UP000011885">
    <property type="component" value="Unassembled WGS sequence"/>
</dbReference>
<gene>
    <name evidence="1" type="ORF">RSSM_02169</name>
</gene>
<organism evidence="1 2">
    <name type="scientific">Rhodopirellula sallentina SM41</name>
    <dbReference type="NCBI Taxonomy" id="1263870"/>
    <lineage>
        <taxon>Bacteria</taxon>
        <taxon>Pseudomonadati</taxon>
        <taxon>Planctomycetota</taxon>
        <taxon>Planctomycetia</taxon>
        <taxon>Pirellulales</taxon>
        <taxon>Pirellulaceae</taxon>
        <taxon>Rhodopirellula</taxon>
    </lineage>
</organism>
<accession>M5U532</accession>
<dbReference type="AlphaFoldDB" id="M5U532"/>
<evidence type="ECO:0000313" key="1">
    <source>
        <dbReference type="EMBL" id="EMI56374.1"/>
    </source>
</evidence>
<comment type="caution">
    <text evidence="1">The sequence shown here is derived from an EMBL/GenBank/DDBJ whole genome shotgun (WGS) entry which is preliminary data.</text>
</comment>
<reference evidence="1 2" key="1">
    <citation type="journal article" date="2013" name="Mar. Genomics">
        <title>Expression of sulfatases in Rhodopirellula baltica and the diversity of sulfatases in the genus Rhodopirellula.</title>
        <authorList>
            <person name="Wegner C.E."/>
            <person name="Richter-Heitmann T."/>
            <person name="Klindworth A."/>
            <person name="Klockow C."/>
            <person name="Richter M."/>
            <person name="Achstetter T."/>
            <person name="Glockner F.O."/>
            <person name="Harder J."/>
        </authorList>
    </citation>
    <scope>NUCLEOTIDE SEQUENCE [LARGE SCALE GENOMIC DNA]</scope>
    <source>
        <strain evidence="1 2">SM41</strain>
    </source>
</reference>
<protein>
    <submittedName>
        <fullName evidence="1">Uncharacterized protein</fullName>
    </submittedName>
</protein>
<proteinExistence type="predicted"/>
<sequence length="49" mass="5496">MIKQMKCRSLDRVEAMAAWSSFQASARSCGSVRSMFRLWAIAIARNTTA</sequence>
<keyword evidence="2" id="KW-1185">Reference proteome</keyword>
<evidence type="ECO:0000313" key="2">
    <source>
        <dbReference type="Proteomes" id="UP000011885"/>
    </source>
</evidence>